<accession>A0A2J5PA58</accession>
<dbReference type="Gene3D" id="3.30.70.1430">
    <property type="entry name" value="Multidrug efflux transporter AcrB pore domain"/>
    <property type="match status" value="1"/>
</dbReference>
<dbReference type="GO" id="GO:0042910">
    <property type="term" value="F:xenobiotic transmembrane transporter activity"/>
    <property type="evidence" value="ECO:0007669"/>
    <property type="project" value="TreeGrafter"/>
</dbReference>
<dbReference type="GO" id="GO:0005886">
    <property type="term" value="C:plasma membrane"/>
    <property type="evidence" value="ECO:0007669"/>
    <property type="project" value="TreeGrafter"/>
</dbReference>
<reference evidence="2 3" key="2">
    <citation type="submission" date="2018-01" db="EMBL/GenBank/DDBJ databases">
        <title>Genomic study of Klebsiella pneumoniae.</title>
        <authorList>
            <person name="Yang Y."/>
            <person name="Bicalho R."/>
        </authorList>
    </citation>
    <scope>NUCLEOTIDE SEQUENCE [LARGE SCALE GENOMIC DNA]</scope>
    <source>
        <strain evidence="2 3">A10</strain>
    </source>
</reference>
<sequence>MDISRQFINNPVRVWLTILLLGIGGIFALLNIGRLEDPAFTIKTAVVVTHYPGASAQQVEEEVTLPLENALQQLPYLDNVSSISSNGLSQITVNIASRYHSRELPQIWDELRRRVGDAARQFPPGVAAPFVNDDFGDVFGFFFALSGESFTNP</sequence>
<keyword evidence="1" id="KW-1133">Transmembrane helix</keyword>
<dbReference type="InterPro" id="IPR001036">
    <property type="entry name" value="Acrflvin-R"/>
</dbReference>
<organism evidence="2 3">
    <name type="scientific">Klebsiella michiganensis</name>
    <dbReference type="NCBI Taxonomy" id="1134687"/>
    <lineage>
        <taxon>Bacteria</taxon>
        <taxon>Pseudomonadati</taxon>
        <taxon>Pseudomonadota</taxon>
        <taxon>Gammaproteobacteria</taxon>
        <taxon>Enterobacterales</taxon>
        <taxon>Enterobacteriaceae</taxon>
        <taxon>Klebsiella/Raoultella group</taxon>
        <taxon>Klebsiella</taxon>
    </lineage>
</organism>
<dbReference type="Pfam" id="PF00873">
    <property type="entry name" value="ACR_tran"/>
    <property type="match status" value="1"/>
</dbReference>
<evidence type="ECO:0000313" key="2">
    <source>
        <dbReference type="EMBL" id="PLO62736.1"/>
    </source>
</evidence>
<dbReference type="PANTHER" id="PTHR32063:SF18">
    <property type="entry name" value="CATION EFFLUX SYSTEM PROTEIN"/>
    <property type="match status" value="1"/>
</dbReference>
<feature type="non-terminal residue" evidence="2">
    <location>
        <position position="153"/>
    </location>
</feature>
<name>A0A2J5PA58_9ENTR</name>
<dbReference type="SUPFAM" id="SSF82693">
    <property type="entry name" value="Multidrug efflux transporter AcrB pore domain, PN1, PN2, PC1 and PC2 subdomains"/>
    <property type="match status" value="1"/>
</dbReference>
<keyword evidence="1" id="KW-0812">Transmembrane</keyword>
<dbReference type="EMBL" id="PIDR01001389">
    <property type="protein sequence ID" value="PLO62736.1"/>
    <property type="molecule type" value="Genomic_DNA"/>
</dbReference>
<feature type="transmembrane region" description="Helical" evidence="1">
    <location>
        <begin position="12"/>
        <end position="33"/>
    </location>
</feature>
<dbReference type="AlphaFoldDB" id="A0A2J5PA58"/>
<reference evidence="2 3" key="1">
    <citation type="submission" date="2017-11" db="EMBL/GenBank/DDBJ databases">
        <authorList>
            <person name="Han C.G."/>
        </authorList>
    </citation>
    <scope>NUCLEOTIDE SEQUENCE [LARGE SCALE GENOMIC DNA]</scope>
    <source>
        <strain evidence="2 3">A10</strain>
    </source>
</reference>
<evidence type="ECO:0000256" key="1">
    <source>
        <dbReference type="SAM" id="Phobius"/>
    </source>
</evidence>
<evidence type="ECO:0000313" key="3">
    <source>
        <dbReference type="Proteomes" id="UP000234667"/>
    </source>
</evidence>
<protein>
    <submittedName>
        <fullName evidence="2">MFS transporter</fullName>
    </submittedName>
</protein>
<gene>
    <name evidence="2" type="ORF">CWN49_29685</name>
</gene>
<dbReference type="PANTHER" id="PTHR32063">
    <property type="match status" value="1"/>
</dbReference>
<dbReference type="Gene3D" id="3.30.70.1320">
    <property type="entry name" value="Multidrug efflux transporter AcrB pore domain like"/>
    <property type="match status" value="1"/>
</dbReference>
<dbReference type="Proteomes" id="UP000234667">
    <property type="component" value="Unassembled WGS sequence"/>
</dbReference>
<dbReference type="Gene3D" id="1.20.1640.10">
    <property type="entry name" value="Multidrug efflux transporter AcrB transmembrane domain"/>
    <property type="match status" value="1"/>
</dbReference>
<keyword evidence="1" id="KW-0472">Membrane</keyword>
<comment type="caution">
    <text evidence="2">The sequence shown here is derived from an EMBL/GenBank/DDBJ whole genome shotgun (WGS) entry which is preliminary data.</text>
</comment>
<proteinExistence type="predicted"/>